<evidence type="ECO:0000313" key="9">
    <source>
        <dbReference type="Proteomes" id="UP000292686"/>
    </source>
</evidence>
<sequence length="143" mass="14663">MFTSFNKALFARHQALVNGEKGQKGFTLIELLVVVLIIGVLAAIAIPIYLGQQEQARVSAVGAQLTNAKTAYVAATVADEEPTLTAGVITGTNSIDGFTASAEIPVTFISNSDASGGLCLSATADGTTRWITANGAVQDTACS</sequence>
<protein>
    <submittedName>
        <fullName evidence="8">Prepilin-type N-terminal cleavage/methylation domain-containing protein</fullName>
    </submittedName>
    <submittedName>
        <fullName evidence="7">Type IV pilus assembly protein PilA</fullName>
    </submittedName>
</protein>
<dbReference type="PANTHER" id="PTHR30093">
    <property type="entry name" value="GENERAL SECRETION PATHWAY PROTEIN G"/>
    <property type="match status" value="1"/>
</dbReference>
<dbReference type="EMBL" id="SDPM01000002">
    <property type="protein sequence ID" value="RXZ87550.1"/>
    <property type="molecule type" value="Genomic_DNA"/>
</dbReference>
<reference evidence="8 9" key="1">
    <citation type="submission" date="2019-01" db="EMBL/GenBank/DDBJ databases">
        <title>Agromyces.</title>
        <authorList>
            <person name="Li J."/>
        </authorList>
    </citation>
    <scope>NUCLEOTIDE SEQUENCE [LARGE SCALE GENOMIC DNA]</scope>
    <source>
        <strain evidence="8 9">DSM 23870</strain>
    </source>
</reference>
<evidence type="ECO:0000313" key="7">
    <source>
        <dbReference type="EMBL" id="NYD66903.1"/>
    </source>
</evidence>
<dbReference type="InterPro" id="IPR045584">
    <property type="entry name" value="Pilin-like"/>
</dbReference>
<dbReference type="PANTHER" id="PTHR30093:SF44">
    <property type="entry name" value="TYPE II SECRETION SYSTEM CORE PROTEIN G"/>
    <property type="match status" value="1"/>
</dbReference>
<feature type="transmembrane region" description="Helical" evidence="6">
    <location>
        <begin position="26"/>
        <end position="50"/>
    </location>
</feature>
<keyword evidence="5 6" id="KW-0472">Membrane</keyword>
<evidence type="ECO:0000313" key="8">
    <source>
        <dbReference type="EMBL" id="RXZ87550.1"/>
    </source>
</evidence>
<dbReference type="SUPFAM" id="SSF54523">
    <property type="entry name" value="Pili subunits"/>
    <property type="match status" value="1"/>
</dbReference>
<evidence type="ECO:0000256" key="1">
    <source>
        <dbReference type="ARBA" id="ARBA00004167"/>
    </source>
</evidence>
<dbReference type="Pfam" id="PF07963">
    <property type="entry name" value="N_methyl"/>
    <property type="match status" value="1"/>
</dbReference>
<dbReference type="Gene3D" id="3.30.700.10">
    <property type="entry name" value="Glycoprotein, Type 4 Pilin"/>
    <property type="match status" value="1"/>
</dbReference>
<gene>
    <name evidence="7" type="ORF">BJ972_001422</name>
    <name evidence="8" type="ORF">ESP50_06445</name>
</gene>
<dbReference type="InterPro" id="IPR012902">
    <property type="entry name" value="N_methyl_site"/>
</dbReference>
<proteinExistence type="predicted"/>
<evidence type="ECO:0000256" key="6">
    <source>
        <dbReference type="SAM" id="Phobius"/>
    </source>
</evidence>
<dbReference type="Proteomes" id="UP000292686">
    <property type="component" value="Unassembled WGS sequence"/>
</dbReference>
<keyword evidence="9" id="KW-1185">Reference proteome</keyword>
<dbReference type="AlphaFoldDB" id="A0A4Q2MEM1"/>
<accession>A0A4Q2MEM1</accession>
<dbReference type="EMBL" id="JACCBI010000001">
    <property type="protein sequence ID" value="NYD66903.1"/>
    <property type="molecule type" value="Genomic_DNA"/>
</dbReference>
<evidence type="ECO:0000256" key="3">
    <source>
        <dbReference type="ARBA" id="ARBA00022692"/>
    </source>
</evidence>
<keyword evidence="2" id="KW-0488">Methylation</keyword>
<evidence type="ECO:0000256" key="4">
    <source>
        <dbReference type="ARBA" id="ARBA00022989"/>
    </source>
</evidence>
<evidence type="ECO:0000256" key="5">
    <source>
        <dbReference type="ARBA" id="ARBA00023136"/>
    </source>
</evidence>
<reference evidence="7 10" key="2">
    <citation type="submission" date="2020-07" db="EMBL/GenBank/DDBJ databases">
        <title>Sequencing the genomes of 1000 actinobacteria strains.</title>
        <authorList>
            <person name="Klenk H.-P."/>
        </authorList>
    </citation>
    <scope>NUCLEOTIDE SEQUENCE [LARGE SCALE GENOMIC DNA]</scope>
    <source>
        <strain evidence="7 10">DSM 23870</strain>
    </source>
</reference>
<dbReference type="RefSeq" id="WP_129173258.1">
    <property type="nucleotide sequence ID" value="NZ_JACCBI010000001.1"/>
</dbReference>
<evidence type="ECO:0000313" key="10">
    <source>
        <dbReference type="Proteomes" id="UP000581087"/>
    </source>
</evidence>
<keyword evidence="3 6" id="KW-0812">Transmembrane</keyword>
<comment type="caution">
    <text evidence="8">The sequence shown here is derived from an EMBL/GenBank/DDBJ whole genome shotgun (WGS) entry which is preliminary data.</text>
</comment>
<dbReference type="NCBIfam" id="TIGR02532">
    <property type="entry name" value="IV_pilin_GFxxxE"/>
    <property type="match status" value="1"/>
</dbReference>
<name>A0A4Q2MEM1_9MICO</name>
<dbReference type="GO" id="GO:0016020">
    <property type="term" value="C:membrane"/>
    <property type="evidence" value="ECO:0007669"/>
    <property type="project" value="UniProtKB-SubCell"/>
</dbReference>
<organism evidence="8 9">
    <name type="scientific">Agromyces atrinae</name>
    <dbReference type="NCBI Taxonomy" id="592376"/>
    <lineage>
        <taxon>Bacteria</taxon>
        <taxon>Bacillati</taxon>
        <taxon>Actinomycetota</taxon>
        <taxon>Actinomycetes</taxon>
        <taxon>Micrococcales</taxon>
        <taxon>Microbacteriaceae</taxon>
        <taxon>Agromyces</taxon>
    </lineage>
</organism>
<comment type="subcellular location">
    <subcellularLocation>
        <location evidence="1">Membrane</location>
        <topology evidence="1">Single-pass membrane protein</topology>
    </subcellularLocation>
</comment>
<dbReference type="PROSITE" id="PS00409">
    <property type="entry name" value="PROKAR_NTER_METHYL"/>
    <property type="match status" value="1"/>
</dbReference>
<dbReference type="Proteomes" id="UP000581087">
    <property type="component" value="Unassembled WGS sequence"/>
</dbReference>
<keyword evidence="4 6" id="KW-1133">Transmembrane helix</keyword>
<evidence type="ECO:0000256" key="2">
    <source>
        <dbReference type="ARBA" id="ARBA00022481"/>
    </source>
</evidence>